<evidence type="ECO:0008006" key="3">
    <source>
        <dbReference type="Google" id="ProtNLM"/>
    </source>
</evidence>
<dbReference type="Proteomes" id="UP000253204">
    <property type="component" value="Unassembled WGS sequence"/>
</dbReference>
<keyword evidence="2" id="KW-1185">Reference proteome</keyword>
<evidence type="ECO:0000313" key="1">
    <source>
        <dbReference type="EMBL" id="RCV85700.1"/>
    </source>
</evidence>
<proteinExistence type="predicted"/>
<gene>
    <name evidence="1" type="ORF">DU506_20865</name>
</gene>
<dbReference type="OrthoDB" id="3035188at2"/>
<organism evidence="1 2">
    <name type="scientific">Vreelandella rituensis</name>
    <dbReference type="NCBI Taxonomy" id="2282306"/>
    <lineage>
        <taxon>Bacteria</taxon>
        <taxon>Pseudomonadati</taxon>
        <taxon>Pseudomonadota</taxon>
        <taxon>Gammaproteobacteria</taxon>
        <taxon>Oceanospirillales</taxon>
        <taxon>Halomonadaceae</taxon>
        <taxon>Vreelandella</taxon>
    </lineage>
</organism>
<name>A0A368TMF7_9GAMM</name>
<reference evidence="1 2" key="1">
    <citation type="submission" date="2018-07" db="EMBL/GenBank/DDBJ databases">
        <title>Halomonas rutogse sp. nov., isolated from Lake TangqianCo on Tibetan Plateau.</title>
        <authorList>
            <person name="Lu H."/>
            <person name="Xing P."/>
            <person name="Wu Q."/>
        </authorList>
    </citation>
    <scope>NUCLEOTIDE SEQUENCE [LARGE SCALE GENOMIC DNA]</scope>
    <source>
        <strain evidence="1 2">TQ8S</strain>
    </source>
</reference>
<comment type="caution">
    <text evidence="1">The sequence shown here is derived from an EMBL/GenBank/DDBJ whole genome shotgun (WGS) entry which is preliminary data.</text>
</comment>
<dbReference type="RefSeq" id="WP_114488751.1">
    <property type="nucleotide sequence ID" value="NZ_CBCSHM010000145.1"/>
</dbReference>
<dbReference type="AlphaFoldDB" id="A0A368TMF7"/>
<sequence>MSDILLSPEMLGYFTEDDLREVPDDSGVYCVFKAGSDQKSGEMQPQKLVYVGEGRDVRSCLMHHEDKERWHAGLEEGQALWFSVGLCGHAQRERLAAALVHRHKPLLNRQYIDTFPFDRTVVHLMGKKDLLMNPFTVDRKDS</sequence>
<protein>
    <recommendedName>
        <fullName evidence="3">GIY-YIG domain-containing protein</fullName>
    </recommendedName>
</protein>
<dbReference type="EMBL" id="QPIJ01000122">
    <property type="protein sequence ID" value="RCV85700.1"/>
    <property type="molecule type" value="Genomic_DNA"/>
</dbReference>
<accession>A0A368TMF7</accession>
<evidence type="ECO:0000313" key="2">
    <source>
        <dbReference type="Proteomes" id="UP000253204"/>
    </source>
</evidence>